<sequence length="242" mass="27166">MAMHLFYTSFSISIMEVLIAIKKQLVKSPEGPKKWDAFVQSKAIRIMRAERTPSGAHMVGSYQSSMNVDPGFFTTVANKEREKRPRRIMKQRIILTRVIGLWQMEGVVVQKDNDPSRTSRIAKVRCISYDDCAPLIPNRPTYDIPDCTDCLCHGPLLEIDEPTASLAQQCCVAMASVGHRSHMFHGTWAYVPQSEYLLEILLDLTQLYSILISSVSCSIQDNAPRTPHDLSVAELSPGLARL</sequence>
<proteinExistence type="predicted"/>
<dbReference type="EMBL" id="LAVV01008501">
    <property type="protein sequence ID" value="KNZ52622.1"/>
    <property type="molecule type" value="Genomic_DNA"/>
</dbReference>
<evidence type="ECO:0000313" key="2">
    <source>
        <dbReference type="Proteomes" id="UP000037035"/>
    </source>
</evidence>
<protein>
    <submittedName>
        <fullName evidence="1">Uncharacterized protein</fullName>
    </submittedName>
</protein>
<gene>
    <name evidence="1" type="ORF">VP01_349g2</name>
</gene>
<dbReference type="VEuPathDB" id="FungiDB:VP01_349g2"/>
<name>A0A0L6UWI8_9BASI</name>
<reference evidence="1 2" key="1">
    <citation type="submission" date="2015-08" db="EMBL/GenBank/DDBJ databases">
        <title>Next Generation Sequencing and Analysis of the Genome of Puccinia sorghi L Schw, the Causal Agent of Maize Common Rust.</title>
        <authorList>
            <person name="Rochi L."/>
            <person name="Burguener G."/>
            <person name="Darino M."/>
            <person name="Turjanski A."/>
            <person name="Kreff E."/>
            <person name="Dieguez M.J."/>
            <person name="Sacco F."/>
        </authorList>
    </citation>
    <scope>NUCLEOTIDE SEQUENCE [LARGE SCALE GENOMIC DNA]</scope>
    <source>
        <strain evidence="1 2">RO10H11247</strain>
    </source>
</reference>
<comment type="caution">
    <text evidence="1">The sequence shown here is derived from an EMBL/GenBank/DDBJ whole genome shotgun (WGS) entry which is preliminary data.</text>
</comment>
<dbReference type="Proteomes" id="UP000037035">
    <property type="component" value="Unassembled WGS sequence"/>
</dbReference>
<keyword evidence="2" id="KW-1185">Reference proteome</keyword>
<organism evidence="1 2">
    <name type="scientific">Puccinia sorghi</name>
    <dbReference type="NCBI Taxonomy" id="27349"/>
    <lineage>
        <taxon>Eukaryota</taxon>
        <taxon>Fungi</taxon>
        <taxon>Dikarya</taxon>
        <taxon>Basidiomycota</taxon>
        <taxon>Pucciniomycotina</taxon>
        <taxon>Pucciniomycetes</taxon>
        <taxon>Pucciniales</taxon>
        <taxon>Pucciniaceae</taxon>
        <taxon>Puccinia</taxon>
    </lineage>
</organism>
<accession>A0A0L6UWI8</accession>
<evidence type="ECO:0000313" key="1">
    <source>
        <dbReference type="EMBL" id="KNZ52622.1"/>
    </source>
</evidence>
<dbReference type="AlphaFoldDB" id="A0A0L6UWI8"/>